<organism evidence="1 2">
    <name type="scientific">Pseudarcicella hirudinis</name>
    <dbReference type="NCBI Taxonomy" id="1079859"/>
    <lineage>
        <taxon>Bacteria</taxon>
        <taxon>Pseudomonadati</taxon>
        <taxon>Bacteroidota</taxon>
        <taxon>Cytophagia</taxon>
        <taxon>Cytophagales</taxon>
        <taxon>Flectobacillaceae</taxon>
        <taxon>Pseudarcicella</taxon>
    </lineage>
</organism>
<dbReference type="RefSeq" id="WP_092019638.1">
    <property type="nucleotide sequence ID" value="NZ_JBHUFO010000006.1"/>
</dbReference>
<accession>A0A1I5YQB2</accession>
<evidence type="ECO:0000313" key="2">
    <source>
        <dbReference type="Proteomes" id="UP000199306"/>
    </source>
</evidence>
<sequence length="318" mass="37456">MNRQTIITLIFLLIWNVGFAQKPLIELDIHNKKIGYYINLERKLGSKKFDTEQTYVKGRQTTQPEIFRRKEAGLPDLLVYYTYFKRDSTISEILYEWDVYNFDKKDHNIQSKIVSENLIKKYNQIIDFINSKYGESNAEGNLNDLSLINNSQGLNRKDTWSPNDSLKISAYTTLSNFYKKDQFVTINPTYKIRVYINNLKEEKPLALSTDQVKSMDRTFNEFVKLLSEDKFDEITKLLSDEIVKTVTIDILKQIKTGINIDKKFDLYMNRMKMLPDGNTYAMLQYKYSDDTNLPPKEYIAILFDGKNKILNLQPMRQE</sequence>
<dbReference type="EMBL" id="FOXH01000020">
    <property type="protein sequence ID" value="SFQ46235.1"/>
    <property type="molecule type" value="Genomic_DNA"/>
</dbReference>
<gene>
    <name evidence="1" type="ORF">SAMN04515674_12068</name>
</gene>
<name>A0A1I5YQB2_9BACT</name>
<evidence type="ECO:0000313" key="1">
    <source>
        <dbReference type="EMBL" id="SFQ46235.1"/>
    </source>
</evidence>
<dbReference type="AlphaFoldDB" id="A0A1I5YQB2"/>
<dbReference type="Proteomes" id="UP000199306">
    <property type="component" value="Unassembled WGS sequence"/>
</dbReference>
<keyword evidence="2" id="KW-1185">Reference proteome</keyword>
<protein>
    <submittedName>
        <fullName evidence="1">Uncharacterized protein</fullName>
    </submittedName>
</protein>
<proteinExistence type="predicted"/>
<reference evidence="1 2" key="1">
    <citation type="submission" date="2016-10" db="EMBL/GenBank/DDBJ databases">
        <authorList>
            <person name="de Groot N.N."/>
        </authorList>
    </citation>
    <scope>NUCLEOTIDE SEQUENCE [LARGE SCALE GENOMIC DNA]</scope>
    <source>
        <strain evidence="2">E92,LMG 26720,CCM 7988</strain>
    </source>
</reference>